<keyword evidence="5" id="KW-1185">Reference proteome</keyword>
<dbReference type="Pfam" id="PF03793">
    <property type="entry name" value="PASTA"/>
    <property type="match status" value="1"/>
</dbReference>
<dbReference type="Gene3D" id="3.30.10.20">
    <property type="match status" value="2"/>
</dbReference>
<evidence type="ECO:0000259" key="3">
    <source>
        <dbReference type="PROSITE" id="PS51178"/>
    </source>
</evidence>
<dbReference type="CDD" id="cd06577">
    <property type="entry name" value="PASTA_pknB"/>
    <property type="match status" value="1"/>
</dbReference>
<evidence type="ECO:0000313" key="4">
    <source>
        <dbReference type="EMBL" id="MDT0688864.1"/>
    </source>
</evidence>
<protein>
    <submittedName>
        <fullName evidence="4">PASTA domain-containing protein</fullName>
    </submittedName>
</protein>
<comment type="caution">
    <text evidence="4">The sequence shown here is derived from an EMBL/GenBank/DDBJ whole genome shotgun (WGS) entry which is preliminary data.</text>
</comment>
<dbReference type="EMBL" id="JAVRHM010000002">
    <property type="protein sequence ID" value="MDT0688864.1"/>
    <property type="molecule type" value="Genomic_DNA"/>
</dbReference>
<keyword evidence="2" id="KW-0812">Transmembrane</keyword>
<organism evidence="4 5">
    <name type="scientific">Autumnicola patrickiae</name>
    <dbReference type="NCBI Taxonomy" id="3075591"/>
    <lineage>
        <taxon>Bacteria</taxon>
        <taxon>Pseudomonadati</taxon>
        <taxon>Bacteroidota</taxon>
        <taxon>Flavobacteriia</taxon>
        <taxon>Flavobacteriales</taxon>
        <taxon>Flavobacteriaceae</taxon>
        <taxon>Autumnicola</taxon>
    </lineage>
</organism>
<feature type="compositionally biased region" description="Acidic residues" evidence="1">
    <location>
        <begin position="189"/>
        <end position="206"/>
    </location>
</feature>
<name>A0ABU3DYQ8_9FLAO</name>
<evidence type="ECO:0000256" key="2">
    <source>
        <dbReference type="SAM" id="Phobius"/>
    </source>
</evidence>
<evidence type="ECO:0000256" key="1">
    <source>
        <dbReference type="SAM" id="MobiDB-lite"/>
    </source>
</evidence>
<evidence type="ECO:0000313" key="5">
    <source>
        <dbReference type="Proteomes" id="UP001261624"/>
    </source>
</evidence>
<dbReference type="SUPFAM" id="SSF54184">
    <property type="entry name" value="Penicillin-binding protein 2x (pbp-2x), c-terminal domain"/>
    <property type="match status" value="1"/>
</dbReference>
<feature type="region of interest" description="Disordered" evidence="1">
    <location>
        <begin position="181"/>
        <end position="206"/>
    </location>
</feature>
<sequence length="206" mass="23708">MGIFRFIFSKTFLIQLVLAIIAIVVIAYLALQWLEYSTNQDQRIKVPDLARMSLDNVEDRLDEMDLRFEILDSANFNPDFPRYSVIEQVPEPGKFVKENRKIYLTLNPSGYRKVTIPNNLIRKTRRQVEPTLRSLGFEIGDVTYKPDIAEDAVLEMRHKGQLVEAGDELMKTSVIDLVLGDGSGRYGQDEEEEEGTETDVEEEIEF</sequence>
<accession>A0ABU3DYQ8</accession>
<dbReference type="SMART" id="SM00740">
    <property type="entry name" value="PASTA"/>
    <property type="match status" value="2"/>
</dbReference>
<keyword evidence="2" id="KW-1133">Transmembrane helix</keyword>
<dbReference type="InterPro" id="IPR005543">
    <property type="entry name" value="PASTA_dom"/>
</dbReference>
<feature type="domain" description="PASTA" evidence="3">
    <location>
        <begin position="40"/>
        <end position="108"/>
    </location>
</feature>
<gene>
    <name evidence="4" type="ORF">RM549_03660</name>
</gene>
<keyword evidence="2" id="KW-0472">Membrane</keyword>
<dbReference type="RefSeq" id="WP_311681505.1">
    <property type="nucleotide sequence ID" value="NZ_JAVRHM010000002.1"/>
</dbReference>
<dbReference type="Proteomes" id="UP001261624">
    <property type="component" value="Unassembled WGS sequence"/>
</dbReference>
<proteinExistence type="predicted"/>
<reference evidence="4 5" key="1">
    <citation type="submission" date="2023-09" db="EMBL/GenBank/DDBJ databases">
        <authorList>
            <person name="Rey-Velasco X."/>
        </authorList>
    </citation>
    <scope>NUCLEOTIDE SEQUENCE [LARGE SCALE GENOMIC DNA]</scope>
    <source>
        <strain evidence="4 5">F188</strain>
    </source>
</reference>
<dbReference type="PROSITE" id="PS51178">
    <property type="entry name" value="PASTA"/>
    <property type="match status" value="1"/>
</dbReference>
<feature type="transmembrane region" description="Helical" evidence="2">
    <location>
        <begin position="12"/>
        <end position="34"/>
    </location>
</feature>